<comment type="caution">
    <text evidence="1">The sequence shown here is derived from an EMBL/GenBank/DDBJ whole genome shotgun (WGS) entry which is preliminary data.</text>
</comment>
<evidence type="ECO:0000313" key="2">
    <source>
        <dbReference type="Proteomes" id="UP000257109"/>
    </source>
</evidence>
<dbReference type="Proteomes" id="UP000257109">
    <property type="component" value="Unassembled WGS sequence"/>
</dbReference>
<dbReference type="PANTHER" id="PTHR24559:SF444">
    <property type="entry name" value="REVERSE TRANSCRIPTASE DOMAIN-CONTAINING PROTEIN"/>
    <property type="match status" value="1"/>
</dbReference>
<dbReference type="OrthoDB" id="1928766at2759"/>
<organism evidence="1 2">
    <name type="scientific">Mucuna pruriens</name>
    <name type="common">Velvet bean</name>
    <name type="synonym">Dolichos pruriens</name>
    <dbReference type="NCBI Taxonomy" id="157652"/>
    <lineage>
        <taxon>Eukaryota</taxon>
        <taxon>Viridiplantae</taxon>
        <taxon>Streptophyta</taxon>
        <taxon>Embryophyta</taxon>
        <taxon>Tracheophyta</taxon>
        <taxon>Spermatophyta</taxon>
        <taxon>Magnoliopsida</taxon>
        <taxon>eudicotyledons</taxon>
        <taxon>Gunneridae</taxon>
        <taxon>Pentapetalae</taxon>
        <taxon>rosids</taxon>
        <taxon>fabids</taxon>
        <taxon>Fabales</taxon>
        <taxon>Fabaceae</taxon>
        <taxon>Papilionoideae</taxon>
        <taxon>50 kb inversion clade</taxon>
        <taxon>NPAAA clade</taxon>
        <taxon>indigoferoid/millettioid clade</taxon>
        <taxon>Phaseoleae</taxon>
        <taxon>Mucuna</taxon>
    </lineage>
</organism>
<dbReference type="InterPro" id="IPR053134">
    <property type="entry name" value="RNA-dir_DNA_polymerase"/>
</dbReference>
<accession>A0A371FI89</accession>
<evidence type="ECO:0000313" key="1">
    <source>
        <dbReference type="EMBL" id="RDX77843.1"/>
    </source>
</evidence>
<dbReference type="InterPro" id="IPR043502">
    <property type="entry name" value="DNA/RNA_pol_sf"/>
</dbReference>
<keyword evidence="2" id="KW-1185">Reference proteome</keyword>
<gene>
    <name evidence="1" type="ORF">CR513_41962</name>
</gene>
<name>A0A371FI89_MUCPR</name>
<dbReference type="EMBL" id="QJKJ01009050">
    <property type="protein sequence ID" value="RDX77843.1"/>
    <property type="molecule type" value="Genomic_DNA"/>
</dbReference>
<reference evidence="1" key="1">
    <citation type="submission" date="2018-05" db="EMBL/GenBank/DDBJ databases">
        <title>Draft genome of Mucuna pruriens seed.</title>
        <authorList>
            <person name="Nnadi N.E."/>
            <person name="Vos R."/>
            <person name="Hasami M.H."/>
            <person name="Devisetty U.K."/>
            <person name="Aguiy J.C."/>
        </authorList>
    </citation>
    <scope>NUCLEOTIDE SEQUENCE [LARGE SCALE GENOMIC DNA]</scope>
    <source>
        <strain evidence="1">JCA_2017</strain>
    </source>
</reference>
<dbReference type="PANTHER" id="PTHR24559">
    <property type="entry name" value="TRANSPOSON TY3-I GAG-POL POLYPROTEIN"/>
    <property type="match status" value="1"/>
</dbReference>
<dbReference type="Gene3D" id="3.10.10.10">
    <property type="entry name" value="HIV Type 1 Reverse Transcriptase, subunit A, domain 1"/>
    <property type="match status" value="1"/>
</dbReference>
<feature type="non-terminal residue" evidence="1">
    <location>
        <position position="1"/>
    </location>
</feature>
<sequence length="209" mass="23683">MLIGFVGEQVEIQGVINLETTVGTGSTVKVEKIRFMMVNASKSYNVILGRPAFNRLRVIVSTVLSENWDAFPWSSTDMPNIDLDFLCLHLSIAPGICPISQKKRRLGEEKRRMAKAEIARLLQAGFIQEVKYPILLSNVVIVKKPSGKWRMCIDYTNLNKTCPKDCIPYLASMPWWMGRQALAFSVSWTHTQATIRYRCTSAMNPRSHS</sequence>
<proteinExistence type="predicted"/>
<protein>
    <submittedName>
        <fullName evidence="1">Uncharacterized protein</fullName>
    </submittedName>
</protein>
<dbReference type="SUPFAM" id="SSF56672">
    <property type="entry name" value="DNA/RNA polymerases"/>
    <property type="match status" value="1"/>
</dbReference>
<dbReference type="AlphaFoldDB" id="A0A371FI89"/>